<dbReference type="GO" id="GO:0004497">
    <property type="term" value="F:monooxygenase activity"/>
    <property type="evidence" value="ECO:0007669"/>
    <property type="project" value="UniProtKB-KW"/>
</dbReference>
<dbReference type="GO" id="GO:0005829">
    <property type="term" value="C:cytosol"/>
    <property type="evidence" value="ECO:0007669"/>
    <property type="project" value="TreeGrafter"/>
</dbReference>
<reference evidence="5" key="1">
    <citation type="journal article" date="2019" name="Int. J. Syst. Evol. Microbiol.">
        <title>The Global Catalogue of Microorganisms (GCM) 10K type strain sequencing project: providing services to taxonomists for standard genome sequencing and annotation.</title>
        <authorList>
            <consortium name="The Broad Institute Genomics Platform"/>
            <consortium name="The Broad Institute Genome Sequencing Center for Infectious Disease"/>
            <person name="Wu L."/>
            <person name="Ma J."/>
        </authorList>
    </citation>
    <scope>NUCLEOTIDE SEQUENCE [LARGE SCALE GENOMIC DNA]</scope>
    <source>
        <strain evidence="5">JCM 19134</strain>
    </source>
</reference>
<dbReference type="RefSeq" id="WP_345415447.1">
    <property type="nucleotide sequence ID" value="NZ_AP031496.1"/>
</dbReference>
<dbReference type="PANTHER" id="PTHR30137:SF8">
    <property type="entry name" value="BLR5498 PROTEIN"/>
    <property type="match status" value="1"/>
</dbReference>
<evidence type="ECO:0000259" key="3">
    <source>
        <dbReference type="Pfam" id="PF00296"/>
    </source>
</evidence>
<evidence type="ECO:0000313" key="5">
    <source>
        <dbReference type="Proteomes" id="UP001409585"/>
    </source>
</evidence>
<feature type="domain" description="Luciferase-like" evidence="3">
    <location>
        <begin position="18"/>
        <end position="252"/>
    </location>
</feature>
<accession>A0AAV3TW22</accession>
<sequence length="336" mass="37977">MGNKLSFGYLYDFRNPKPWQRSYTDVYHDVLDFIEWTEQVGFYGAWVPEHHCADDGYMPSPLTILGSVAARTKKLKIGTGVGLGPLYHPVRFAEDCAVVQNLSGGRLEIGLAIGYRRREAEALSAEFSRRGKRFDEFLNVVTQLWLGEVVSVDGDFFSIQNASLSPLPEHHIPLYLGGFADKALERVAKFGDGYFGNEDVCENYLNKLAKYGKDSSQARIRIQGLFFVVADNPDEAMEELAPYYHYVNNCYGEWLNEDKASGVDNTKLLKAQSLDEFIASGVLQIKTPTQAIEYFQNMLTRTPVEHFIMMLPPGIPTKTFKKYAQTFAEKVMPAFK</sequence>
<dbReference type="SUPFAM" id="SSF51679">
    <property type="entry name" value="Bacterial luciferase-like"/>
    <property type="match status" value="1"/>
</dbReference>
<evidence type="ECO:0000256" key="2">
    <source>
        <dbReference type="ARBA" id="ARBA00023033"/>
    </source>
</evidence>
<comment type="caution">
    <text evidence="4">The sequence shown here is derived from an EMBL/GenBank/DDBJ whole genome shotgun (WGS) entry which is preliminary data.</text>
</comment>
<dbReference type="InterPro" id="IPR011251">
    <property type="entry name" value="Luciferase-like_dom"/>
</dbReference>
<protein>
    <recommendedName>
        <fullName evidence="3">Luciferase-like domain-containing protein</fullName>
    </recommendedName>
</protein>
<dbReference type="InterPro" id="IPR050766">
    <property type="entry name" value="Bact_Lucif_Oxidored"/>
</dbReference>
<keyword evidence="5" id="KW-1185">Reference proteome</keyword>
<dbReference type="GO" id="GO:0016705">
    <property type="term" value="F:oxidoreductase activity, acting on paired donors, with incorporation or reduction of molecular oxygen"/>
    <property type="evidence" value="ECO:0007669"/>
    <property type="project" value="InterPro"/>
</dbReference>
<keyword evidence="2" id="KW-0503">Monooxygenase</keyword>
<evidence type="ECO:0000313" key="4">
    <source>
        <dbReference type="EMBL" id="GAA4929328.1"/>
    </source>
</evidence>
<gene>
    <name evidence="4" type="ORF">GCM10025791_01260</name>
</gene>
<name>A0AAV3TW22_9ALTE</name>
<keyword evidence="1" id="KW-0560">Oxidoreductase</keyword>
<dbReference type="AlphaFoldDB" id="A0AAV3TW22"/>
<dbReference type="Pfam" id="PF00296">
    <property type="entry name" value="Bac_luciferase"/>
    <property type="match status" value="1"/>
</dbReference>
<dbReference type="Gene3D" id="3.20.20.30">
    <property type="entry name" value="Luciferase-like domain"/>
    <property type="match status" value="1"/>
</dbReference>
<dbReference type="PANTHER" id="PTHR30137">
    <property type="entry name" value="LUCIFERASE-LIKE MONOOXYGENASE"/>
    <property type="match status" value="1"/>
</dbReference>
<dbReference type="InterPro" id="IPR036661">
    <property type="entry name" value="Luciferase-like_sf"/>
</dbReference>
<evidence type="ECO:0000256" key="1">
    <source>
        <dbReference type="ARBA" id="ARBA00023002"/>
    </source>
</evidence>
<organism evidence="4 5">
    <name type="scientific">Halioxenophilus aromaticivorans</name>
    <dbReference type="NCBI Taxonomy" id="1306992"/>
    <lineage>
        <taxon>Bacteria</taxon>
        <taxon>Pseudomonadati</taxon>
        <taxon>Pseudomonadota</taxon>
        <taxon>Gammaproteobacteria</taxon>
        <taxon>Alteromonadales</taxon>
        <taxon>Alteromonadaceae</taxon>
        <taxon>Halioxenophilus</taxon>
    </lineage>
</organism>
<dbReference type="EMBL" id="BAABLX010000001">
    <property type="protein sequence ID" value="GAA4929328.1"/>
    <property type="molecule type" value="Genomic_DNA"/>
</dbReference>
<proteinExistence type="predicted"/>
<dbReference type="Proteomes" id="UP001409585">
    <property type="component" value="Unassembled WGS sequence"/>
</dbReference>